<dbReference type="Pfam" id="PF10646">
    <property type="entry name" value="Germane"/>
    <property type="match status" value="1"/>
</dbReference>
<reference evidence="3 4" key="1">
    <citation type="submission" date="2024-04" db="EMBL/GenBank/DDBJ databases">
        <title>Genome sequencing and metabolic network reconstruction of aminoacids and betaine degradation by Anoxynatronum sibiricum.</title>
        <authorList>
            <person name="Detkova E.N."/>
            <person name="Boltjanskaja Y.V."/>
            <person name="Mardanov A.V."/>
            <person name="Kevbrin V."/>
        </authorList>
    </citation>
    <scope>NUCLEOTIDE SEQUENCE [LARGE SCALE GENOMIC DNA]</scope>
    <source>
        <strain evidence="3 4">Z-7981</strain>
    </source>
</reference>
<comment type="caution">
    <text evidence="3">The sequence shown here is derived from an EMBL/GenBank/DDBJ whole genome shotgun (WGS) entry which is preliminary data.</text>
</comment>
<organism evidence="3 4">
    <name type="scientific">Anoxynatronum sibiricum</name>
    <dbReference type="NCBI Taxonomy" id="210623"/>
    <lineage>
        <taxon>Bacteria</taxon>
        <taxon>Bacillati</taxon>
        <taxon>Bacillota</taxon>
        <taxon>Clostridia</taxon>
        <taxon>Eubacteriales</taxon>
        <taxon>Clostridiaceae</taxon>
        <taxon>Anoxynatronum</taxon>
    </lineage>
</organism>
<feature type="domain" description="GerMN" evidence="2">
    <location>
        <begin position="99"/>
        <end position="188"/>
    </location>
</feature>
<sequence length="205" mass="22832">MFFSQNNMLKKSGFLILLGLALVFSTACRRSIPEESPVGPPQTVENDVSEEAETDSLEAESVERVYYVLYLKHRDQPYIFSDTYSIREDAPELEDRSLAAFVVEQLINQQGMGELVNPIPPETQLLSILQDGRSTTVNLSSDFSDNMTGSIEDTEATIAMLVNSLITLPGIDRVILQIEGEIPAEINGLAVRGVYEFVTDYYPDK</sequence>
<evidence type="ECO:0000313" key="4">
    <source>
        <dbReference type="Proteomes" id="UP001407405"/>
    </source>
</evidence>
<evidence type="ECO:0000256" key="1">
    <source>
        <dbReference type="SAM" id="MobiDB-lite"/>
    </source>
</evidence>
<proteinExistence type="predicted"/>
<accession>A0ABU9VV79</accession>
<evidence type="ECO:0000259" key="2">
    <source>
        <dbReference type="SMART" id="SM00909"/>
    </source>
</evidence>
<protein>
    <submittedName>
        <fullName evidence="3">GerMN domain-containing protein</fullName>
    </submittedName>
</protein>
<dbReference type="EMBL" id="JBCITM010000011">
    <property type="protein sequence ID" value="MEN1761009.1"/>
    <property type="molecule type" value="Genomic_DNA"/>
</dbReference>
<evidence type="ECO:0000313" key="3">
    <source>
        <dbReference type="EMBL" id="MEN1761009.1"/>
    </source>
</evidence>
<dbReference type="InterPro" id="IPR019606">
    <property type="entry name" value="GerMN"/>
</dbReference>
<name>A0ABU9VV79_9CLOT</name>
<dbReference type="Proteomes" id="UP001407405">
    <property type="component" value="Unassembled WGS sequence"/>
</dbReference>
<feature type="region of interest" description="Disordered" evidence="1">
    <location>
        <begin position="33"/>
        <end position="55"/>
    </location>
</feature>
<gene>
    <name evidence="3" type="ORF">AAIG11_11015</name>
</gene>
<keyword evidence="4" id="KW-1185">Reference proteome</keyword>
<dbReference type="SMART" id="SM00909">
    <property type="entry name" value="Germane"/>
    <property type="match status" value="1"/>
</dbReference>